<evidence type="ECO:0000313" key="10">
    <source>
        <dbReference type="Proteomes" id="UP000253868"/>
    </source>
</evidence>
<proteinExistence type="inferred from homology"/>
<dbReference type="EMBL" id="CP031194">
    <property type="protein sequence ID" value="AXG81578.1"/>
    <property type="molecule type" value="Genomic_DNA"/>
</dbReference>
<comment type="similarity">
    <text evidence="7">Belongs to the binding-protein-dependent transport system permease family.</text>
</comment>
<feature type="transmembrane region" description="Helical" evidence="7">
    <location>
        <begin position="109"/>
        <end position="131"/>
    </location>
</feature>
<feature type="transmembrane region" description="Helical" evidence="7">
    <location>
        <begin position="137"/>
        <end position="160"/>
    </location>
</feature>
<dbReference type="PANTHER" id="PTHR32243">
    <property type="entry name" value="MALTOSE TRANSPORT SYSTEM PERMEASE-RELATED"/>
    <property type="match status" value="1"/>
</dbReference>
<feature type="domain" description="ABC transmembrane type-1" evidence="8">
    <location>
        <begin position="69"/>
        <end position="260"/>
    </location>
</feature>
<evidence type="ECO:0000256" key="7">
    <source>
        <dbReference type="RuleBase" id="RU363032"/>
    </source>
</evidence>
<comment type="subcellular location">
    <subcellularLocation>
        <location evidence="1 7">Cell membrane</location>
        <topology evidence="1 7">Multi-pass membrane protein</topology>
    </subcellularLocation>
</comment>
<accession>A0A345HY04</accession>
<evidence type="ECO:0000256" key="4">
    <source>
        <dbReference type="ARBA" id="ARBA00022692"/>
    </source>
</evidence>
<dbReference type="PROSITE" id="PS50928">
    <property type="entry name" value="ABC_TM1"/>
    <property type="match status" value="1"/>
</dbReference>
<dbReference type="CDD" id="cd06261">
    <property type="entry name" value="TM_PBP2"/>
    <property type="match status" value="1"/>
</dbReference>
<feature type="transmembrane region" description="Helical" evidence="7">
    <location>
        <begin position="73"/>
        <end position="97"/>
    </location>
</feature>
<dbReference type="InterPro" id="IPR000515">
    <property type="entry name" value="MetI-like"/>
</dbReference>
<dbReference type="GO" id="GO:0055085">
    <property type="term" value="P:transmembrane transport"/>
    <property type="evidence" value="ECO:0007669"/>
    <property type="project" value="InterPro"/>
</dbReference>
<dbReference type="AlphaFoldDB" id="A0A345HY04"/>
<reference evidence="10" key="1">
    <citation type="submission" date="2018-07" db="EMBL/GenBank/DDBJ databases">
        <authorList>
            <person name="Zhao J."/>
        </authorList>
    </citation>
    <scope>NUCLEOTIDE SEQUENCE [LARGE SCALE GENOMIC DNA]</scope>
    <source>
        <strain evidence="10">GSSD-12</strain>
    </source>
</reference>
<keyword evidence="5 7" id="KW-1133">Transmembrane helix</keyword>
<protein>
    <submittedName>
        <fullName evidence="9">Carbohydrate ABC transporter permease</fullName>
    </submittedName>
</protein>
<dbReference type="OrthoDB" id="9794684at2"/>
<evidence type="ECO:0000313" key="9">
    <source>
        <dbReference type="EMBL" id="AXG81578.1"/>
    </source>
</evidence>
<dbReference type="GO" id="GO:0005886">
    <property type="term" value="C:plasma membrane"/>
    <property type="evidence" value="ECO:0007669"/>
    <property type="project" value="UniProtKB-SubCell"/>
</dbReference>
<keyword evidence="10" id="KW-1185">Reference proteome</keyword>
<dbReference type="InterPro" id="IPR050901">
    <property type="entry name" value="BP-dep_ABC_trans_perm"/>
</dbReference>
<feature type="transmembrane region" description="Helical" evidence="7">
    <location>
        <begin position="236"/>
        <end position="260"/>
    </location>
</feature>
<dbReference type="Proteomes" id="UP000253868">
    <property type="component" value="Chromosome"/>
</dbReference>
<evidence type="ECO:0000256" key="2">
    <source>
        <dbReference type="ARBA" id="ARBA00022448"/>
    </source>
</evidence>
<evidence type="ECO:0000256" key="5">
    <source>
        <dbReference type="ARBA" id="ARBA00022989"/>
    </source>
</evidence>
<dbReference type="KEGG" id="spad:DVK44_32055"/>
<dbReference type="PANTHER" id="PTHR32243:SF18">
    <property type="entry name" value="INNER MEMBRANE ABC TRANSPORTER PERMEASE PROTEIN YCJP"/>
    <property type="match status" value="1"/>
</dbReference>
<keyword evidence="2 7" id="KW-0813">Transport</keyword>
<keyword evidence="6 7" id="KW-0472">Membrane</keyword>
<organism evidence="9 10">
    <name type="scientific">Streptomyces paludis</name>
    <dbReference type="NCBI Taxonomy" id="2282738"/>
    <lineage>
        <taxon>Bacteria</taxon>
        <taxon>Bacillati</taxon>
        <taxon>Actinomycetota</taxon>
        <taxon>Actinomycetes</taxon>
        <taxon>Kitasatosporales</taxon>
        <taxon>Streptomycetaceae</taxon>
        <taxon>Streptomyces</taxon>
    </lineage>
</organism>
<evidence type="ECO:0000259" key="8">
    <source>
        <dbReference type="PROSITE" id="PS50928"/>
    </source>
</evidence>
<evidence type="ECO:0000256" key="6">
    <source>
        <dbReference type="ARBA" id="ARBA00023136"/>
    </source>
</evidence>
<name>A0A345HY04_9ACTN</name>
<dbReference type="Pfam" id="PF00528">
    <property type="entry name" value="BPD_transp_1"/>
    <property type="match status" value="1"/>
</dbReference>
<dbReference type="SUPFAM" id="SSF161098">
    <property type="entry name" value="MetI-like"/>
    <property type="match status" value="1"/>
</dbReference>
<dbReference type="RefSeq" id="WP_114664119.1">
    <property type="nucleotide sequence ID" value="NZ_CP031194.1"/>
</dbReference>
<dbReference type="Gene3D" id="1.10.3720.10">
    <property type="entry name" value="MetI-like"/>
    <property type="match status" value="1"/>
</dbReference>
<dbReference type="InterPro" id="IPR035906">
    <property type="entry name" value="MetI-like_sf"/>
</dbReference>
<gene>
    <name evidence="9" type="ORF">DVK44_32055</name>
</gene>
<sequence length="274" mass="30224">MKSSPLKTAFLYTVLVAMSVVALFPIYWMLNTSLKSNAEIYRIDPTFWPETFTLESYRKLFEGPFPTQIGNSLLVGFVVSVLSIAVSVFAAYAIARMRFRGRKAISKSVLYAYLMPRAVLFIPLYMLVSRLQLADSLWALVLVYPTITIPYATWILVPYFASVPVELEEAAMIDGAGRLRAMLQITLPLSAPAIAATTVFSFTLCWSEYLYGLVMINSFDKKTIPLGLADMINGDVFAWGPLMGGAVIATLPIVALYLAANRWMVSGLALGGVK</sequence>
<evidence type="ECO:0000256" key="3">
    <source>
        <dbReference type="ARBA" id="ARBA00022475"/>
    </source>
</evidence>
<feature type="transmembrane region" description="Helical" evidence="7">
    <location>
        <begin position="9"/>
        <end position="30"/>
    </location>
</feature>
<keyword evidence="4 7" id="KW-0812">Transmembrane</keyword>
<feature type="transmembrane region" description="Helical" evidence="7">
    <location>
        <begin position="181"/>
        <end position="204"/>
    </location>
</feature>
<keyword evidence="3" id="KW-1003">Cell membrane</keyword>
<evidence type="ECO:0000256" key="1">
    <source>
        <dbReference type="ARBA" id="ARBA00004651"/>
    </source>
</evidence>